<keyword evidence="3" id="KW-1185">Reference proteome</keyword>
<reference evidence="2 3" key="1">
    <citation type="submission" date="2018-11" db="EMBL/GenBank/DDBJ databases">
        <title>Sequencing the genomes of 1000 actinobacteria strains.</title>
        <authorList>
            <person name="Klenk H.-P."/>
        </authorList>
    </citation>
    <scope>NUCLEOTIDE SEQUENCE [LARGE SCALE GENOMIC DNA]</scope>
    <source>
        <strain evidence="2 3">DSM 9580</strain>
    </source>
</reference>
<proteinExistence type="predicted"/>
<comment type="caution">
    <text evidence="2">The sequence shown here is derived from an EMBL/GenBank/DDBJ whole genome shotgun (WGS) entry which is preliminary data.</text>
</comment>
<keyword evidence="1" id="KW-0812">Transmembrane</keyword>
<name>A0A3N2AUD0_9MICO</name>
<dbReference type="RefSeq" id="WP_123697601.1">
    <property type="nucleotide sequence ID" value="NZ_RKHJ01000001.1"/>
</dbReference>
<gene>
    <name evidence="2" type="ORF">EDD26_2028</name>
</gene>
<feature type="transmembrane region" description="Helical" evidence="1">
    <location>
        <begin position="135"/>
        <end position="158"/>
    </location>
</feature>
<keyword evidence="1" id="KW-0472">Membrane</keyword>
<dbReference type="Pfam" id="PF20554">
    <property type="entry name" value="DUF6766"/>
    <property type="match status" value="1"/>
</dbReference>
<accession>A0A3N2AUD0</accession>
<sequence>MARRFRSSSWLRDHGLLLVLLGIFVATLAAMVVTGAAVASDEQVQHGGEPISPLAYLATPDFAEATFENWESEFLQMASYVLLTAYLFQRGSAESKDPDSEEPVDEDPRHARVTAATPWPVRRGGMVLKLYEHSLLIFFSVLFLLSMALHAIGGAGAYNEEQLQHGGEPVSVLGYLGTSQFWFESMQNWQSEFLAVAAIVWASIWLRERGSPESKPVSAPHSQTG</sequence>
<dbReference type="OrthoDB" id="187863at2"/>
<evidence type="ECO:0000313" key="2">
    <source>
        <dbReference type="EMBL" id="ROR66636.1"/>
    </source>
</evidence>
<dbReference type="AlphaFoldDB" id="A0A3N2AUD0"/>
<dbReference type="InterPro" id="IPR046657">
    <property type="entry name" value="DUF6766"/>
</dbReference>
<dbReference type="EMBL" id="RKHJ01000001">
    <property type="protein sequence ID" value="ROR66636.1"/>
    <property type="molecule type" value="Genomic_DNA"/>
</dbReference>
<evidence type="ECO:0000256" key="1">
    <source>
        <dbReference type="SAM" id="Phobius"/>
    </source>
</evidence>
<protein>
    <submittedName>
        <fullName evidence="2">Uncharacterized protein</fullName>
    </submittedName>
</protein>
<keyword evidence="1" id="KW-1133">Transmembrane helix</keyword>
<dbReference type="Proteomes" id="UP000275456">
    <property type="component" value="Unassembled WGS sequence"/>
</dbReference>
<organism evidence="2 3">
    <name type="scientific">Agrococcus jenensis</name>
    <dbReference type="NCBI Taxonomy" id="46353"/>
    <lineage>
        <taxon>Bacteria</taxon>
        <taxon>Bacillati</taxon>
        <taxon>Actinomycetota</taxon>
        <taxon>Actinomycetes</taxon>
        <taxon>Micrococcales</taxon>
        <taxon>Microbacteriaceae</taxon>
        <taxon>Agrococcus</taxon>
    </lineage>
</organism>
<evidence type="ECO:0000313" key="3">
    <source>
        <dbReference type="Proteomes" id="UP000275456"/>
    </source>
</evidence>